<evidence type="ECO:0000256" key="1">
    <source>
        <dbReference type="ARBA" id="ARBA00004370"/>
    </source>
</evidence>
<evidence type="ECO:0000256" key="5">
    <source>
        <dbReference type="SAM" id="Coils"/>
    </source>
</evidence>
<dbReference type="GO" id="GO:0016020">
    <property type="term" value="C:membrane"/>
    <property type="evidence" value="ECO:0007669"/>
    <property type="project" value="UniProtKB-SubCell"/>
</dbReference>
<name>A0A553Q259_9TELE</name>
<evidence type="ECO:0000256" key="2">
    <source>
        <dbReference type="ARBA" id="ARBA00022553"/>
    </source>
</evidence>
<evidence type="ECO:0000256" key="6">
    <source>
        <dbReference type="SAM" id="MobiDB-lite"/>
    </source>
</evidence>
<evidence type="ECO:0000256" key="3">
    <source>
        <dbReference type="ARBA" id="ARBA00023054"/>
    </source>
</evidence>
<evidence type="ECO:0000256" key="4">
    <source>
        <dbReference type="ARBA" id="ARBA00023136"/>
    </source>
</evidence>
<feature type="compositionally biased region" description="Polar residues" evidence="6">
    <location>
        <begin position="1532"/>
        <end position="1554"/>
    </location>
</feature>
<feature type="compositionally biased region" description="Basic and acidic residues" evidence="6">
    <location>
        <begin position="16"/>
        <end position="28"/>
    </location>
</feature>
<gene>
    <name evidence="9" type="ORF">DNTS_013566</name>
</gene>
<feature type="coiled-coil region" evidence="5">
    <location>
        <begin position="254"/>
        <end position="324"/>
    </location>
</feature>
<accession>A0A553Q259</accession>
<dbReference type="GO" id="GO:0010506">
    <property type="term" value="P:regulation of autophagy"/>
    <property type="evidence" value="ECO:0007669"/>
    <property type="project" value="InterPro"/>
</dbReference>
<feature type="region of interest" description="Disordered" evidence="6">
    <location>
        <begin position="1"/>
        <end position="232"/>
    </location>
</feature>
<dbReference type="EMBL" id="SRMA01026439">
    <property type="protein sequence ID" value="TRY84030.1"/>
    <property type="molecule type" value="Genomic_DNA"/>
</dbReference>
<feature type="compositionally biased region" description="Polar residues" evidence="6">
    <location>
        <begin position="173"/>
        <end position="183"/>
    </location>
</feature>
<feature type="region of interest" description="Disordered" evidence="6">
    <location>
        <begin position="707"/>
        <end position="740"/>
    </location>
</feature>
<evidence type="ECO:0000313" key="10">
    <source>
        <dbReference type="Proteomes" id="UP000316079"/>
    </source>
</evidence>
<organism evidence="9 10">
    <name type="scientific">Danionella cerebrum</name>
    <dbReference type="NCBI Taxonomy" id="2873325"/>
    <lineage>
        <taxon>Eukaryota</taxon>
        <taxon>Metazoa</taxon>
        <taxon>Chordata</taxon>
        <taxon>Craniata</taxon>
        <taxon>Vertebrata</taxon>
        <taxon>Euteleostomi</taxon>
        <taxon>Actinopterygii</taxon>
        <taxon>Neopterygii</taxon>
        <taxon>Teleostei</taxon>
        <taxon>Ostariophysi</taxon>
        <taxon>Cypriniformes</taxon>
        <taxon>Danionidae</taxon>
        <taxon>Danioninae</taxon>
        <taxon>Danionella</taxon>
    </lineage>
</organism>
<feature type="region of interest" description="Disordered" evidence="6">
    <location>
        <begin position="438"/>
        <end position="470"/>
    </location>
</feature>
<dbReference type="PANTHER" id="PTHR15742:SF1">
    <property type="entry name" value="PROTEIN SOGA1"/>
    <property type="match status" value="1"/>
</dbReference>
<reference evidence="9 10" key="1">
    <citation type="journal article" date="2019" name="Sci. Data">
        <title>Hybrid genome assembly and annotation of Danionella translucida.</title>
        <authorList>
            <person name="Kadobianskyi M."/>
            <person name="Schulze L."/>
            <person name="Schuelke M."/>
            <person name="Judkewitz B."/>
        </authorList>
    </citation>
    <scope>NUCLEOTIDE SEQUENCE [LARGE SCALE GENOMIC DNA]</scope>
    <source>
        <strain evidence="9 10">Bolton</strain>
    </source>
</reference>
<dbReference type="InterPro" id="IPR027882">
    <property type="entry name" value="SOGA1/2-like_CC"/>
</dbReference>
<evidence type="ECO:0000313" key="9">
    <source>
        <dbReference type="EMBL" id="TRY84030.1"/>
    </source>
</evidence>
<dbReference type="InterPro" id="IPR049885">
    <property type="entry name" value="MTCL1-3"/>
</dbReference>
<feature type="domain" description="SOGA 1/2-like coiled-coil" evidence="8">
    <location>
        <begin position="1145"/>
        <end position="1195"/>
    </location>
</feature>
<protein>
    <submittedName>
        <fullName evidence="9">Uncharacterized protein</fullName>
    </submittedName>
</protein>
<feature type="compositionally biased region" description="Polar residues" evidence="6">
    <location>
        <begin position="1470"/>
        <end position="1487"/>
    </location>
</feature>
<feature type="compositionally biased region" description="Polar residues" evidence="6">
    <location>
        <begin position="891"/>
        <end position="903"/>
    </location>
</feature>
<sequence length="1814" mass="202328">MTKTKVEAGSPTHFASSKEKRQKQKMENEQEPQQQILPPAPQLQVTEKKKIHRAPSPARPKDVPGWSLTKIRGGIGTPTLSVKPGAIYLGGRVSRRSPVPGKEAKTEKNRPSGKLSVTSAQKSSVKSSKSGRRKVSDASIGSDDLSKDSGCAPGKLSPTDSSSELSDCASEGNKISTDALSSDTEGEKPAAEHGLLGRNQSAQAKDRLSLVLEPAEGSVSPGEERSLASLDSRMPASTSLAFSDLTEELMDGMHEEFLREIEELRSENDYLKDEMEELRSEMLEMRDMYLEEDVYQLQELRQQLDQANKTCRILQYRLKKAERRSIRVAQTGQVDGELIRTLEQDVKDPCTISCSLKHWPHFSSNGINISQICQGKDKKLLHSFASAAPVSKDVSIRLHNELDAVEKKRSRLEQENEELRVKLQDLEVAKQVLQAEMEKARENSLKKRSARPNNKTDKKPSPQPPEDNSDLKCQLHFAKEESALMCKKLTKMVKDNEAMRDELAKYRSLYGEVDASLTIEEVADSPHTREAEVKVHLKLVEEEANLLSRRIVELEVENRGLRAEMDDMKIQDSPGGIGGTGGVGSHLVFSTSENVMELQRHLQFVEEEADLLRRSLIEMEEQNKLLMNELNHYKSELPAVTEIESTTIPSPSIIPVASEDEGPNESTHKELIGARLQIAELNGKVKKLQYENRVLLSNLQRCDLASKQGSARPPLETDAEAGDSAECIPSQTQREGPVGDEQIESLEEHKLKISGTNHTHSSQCLSIKDLLAIRDHAQHITSTIQLLTSQDSSCIFPDSVYCKITTNDSAEPVLLEKTQTQSSTLPLVEALHGRLHLLQAALKVLSERVDAIEQLPEREYVDEMSMIPMTSGTEDTTANCSCLTDAQSNQNASQQKLSEQADATDTHKENTQEAHETLEKPDCLDLHKLSQLQEEHQKALLCRDFQLQSLSLQTRLQQKLWSEERNLLVQESQQLKENLLLISLKLRWLLKQWRRGKKLDTDSKDFLEVNSVKDLHILLEEDGLSSLYGETKMSTAEEQPCNHASKECSLARESCSQTLSGFDSALSDMKVALHDLNSELQEERQSSQELTQQFARAKASWELEGKLGKPPVSGGDKDSPDLKEALKKEREEHQHLLADSYAAVMDLTKQLQISEKNWSRERMELLEHFNQEKCQWEQRVRESQSKGAQAQQDKSLVKEALEDVPKSSALLRTKSPSTFTELKSFNQVPEFELEKNKSTAPVSVLARTDLSDLNSKNWKYLTSDLAVLEKGDQFKTWDCPSTNSNSSFPGLELNKEHIQRSYTAPDKTGIRIYYSPPTIRRMERRTIREKAQMDSEVLPSRDTTTIESLSQIASSGTLLNSSSSAYEQWLSSLSQQHRDLLEGRTGGSAPFHGLEISGNLSDDMKEMTNCVRQAIRSSSLERKCSKDTGCQTVNVSSTGTQTAQFVSIGMQTDIPISPSRSFQGKAWSPRPSTSLASARSRHISSSLDKVHSRIDRPCCSPKYGSPKLTRRVSTSSSKLETSSTSSRDRSVWNLQSRTGTQNGSAWARSTTTRDSPVLSGLNDGLTSLFSVVEQSGSVESLWKADTCPGRQAAGKPSCPSIGIGLGEAGAQKYGMVQEFLNNVYGRNVPGTTMDEPKPEGLSGALITTDQITKIVNKRRHFLYGINLEPHFTHFVFLHRIQFVTATHKPSLPVLLGTRGPPPGTLIASTDCKSHQWDLKKDSILLLTSEDQEGPASFMYIPLHTMPQKSCHLHAHQHISISTKHHAYVNGIWRIKISALPENPKAKEERFYLQRSTPTCLISHIRHEDTSQSCP</sequence>
<feature type="coiled-coil region" evidence="5">
    <location>
        <begin position="1066"/>
        <end position="1100"/>
    </location>
</feature>
<feature type="coiled-coil region" evidence="5">
    <location>
        <begin position="595"/>
        <end position="636"/>
    </location>
</feature>
<dbReference type="Proteomes" id="UP000316079">
    <property type="component" value="Unassembled WGS sequence"/>
</dbReference>
<comment type="subcellular location">
    <subcellularLocation>
        <location evidence="1">Membrane</location>
    </subcellularLocation>
</comment>
<dbReference type="PANTHER" id="PTHR15742">
    <property type="entry name" value="GIRDIN"/>
    <property type="match status" value="1"/>
</dbReference>
<evidence type="ECO:0000259" key="8">
    <source>
        <dbReference type="Pfam" id="PF14818"/>
    </source>
</evidence>
<dbReference type="Pfam" id="PF11365">
    <property type="entry name" value="SOGA"/>
    <property type="match status" value="2"/>
</dbReference>
<feature type="domain" description="SOGA coiled-coil" evidence="7">
    <location>
        <begin position="594"/>
        <end position="695"/>
    </location>
</feature>
<dbReference type="STRING" id="623744.A0A553Q259"/>
<feature type="region of interest" description="Disordered" evidence="6">
    <location>
        <begin position="891"/>
        <end position="919"/>
    </location>
</feature>
<feature type="compositionally biased region" description="Basic and acidic residues" evidence="6">
    <location>
        <begin position="904"/>
        <end position="919"/>
    </location>
</feature>
<evidence type="ECO:0000259" key="7">
    <source>
        <dbReference type="Pfam" id="PF11365"/>
    </source>
</evidence>
<keyword evidence="4" id="KW-0472">Membrane</keyword>
<dbReference type="GO" id="GO:0005615">
    <property type="term" value="C:extracellular space"/>
    <property type="evidence" value="ECO:0007669"/>
    <property type="project" value="InterPro"/>
</dbReference>
<feature type="domain" description="SOGA coiled-coil" evidence="7">
    <location>
        <begin position="467"/>
        <end position="561"/>
    </location>
</feature>
<dbReference type="InterPro" id="IPR027881">
    <property type="entry name" value="SOGA_CC"/>
</dbReference>
<proteinExistence type="predicted"/>
<dbReference type="OrthoDB" id="10036174at2759"/>
<keyword evidence="10" id="KW-1185">Reference proteome</keyword>
<keyword evidence="2" id="KW-0597">Phosphoprotein</keyword>
<feature type="compositionally biased region" description="Low complexity" evidence="6">
    <location>
        <begin position="1513"/>
        <end position="1525"/>
    </location>
</feature>
<feature type="region of interest" description="Disordered" evidence="6">
    <location>
        <begin position="1457"/>
        <end position="1555"/>
    </location>
</feature>
<comment type="caution">
    <text evidence="9">The sequence shown here is derived from an EMBL/GenBank/DDBJ whole genome shotgun (WGS) entry which is preliminary data.</text>
</comment>
<keyword evidence="3 5" id="KW-0175">Coiled coil</keyword>
<feature type="compositionally biased region" description="Low complexity" evidence="6">
    <location>
        <begin position="116"/>
        <end position="128"/>
    </location>
</feature>
<feature type="coiled-coil region" evidence="5">
    <location>
        <begin position="537"/>
        <end position="571"/>
    </location>
</feature>
<dbReference type="Pfam" id="PF14818">
    <property type="entry name" value="SOGA1-2-like_CC"/>
    <property type="match status" value="1"/>
</dbReference>